<keyword evidence="8 10" id="KW-1133">Transmembrane helix</keyword>
<keyword evidence="4" id="KW-0813">Transport</keyword>
<feature type="transmembrane region" description="Helical" evidence="10">
    <location>
        <begin position="75"/>
        <end position="94"/>
    </location>
</feature>
<dbReference type="PANTHER" id="PTHR42922">
    <property type="entry name" value="PHOSPHATE TRANSPORT SYSTEM PERMEASE PROTEIN PSTA"/>
    <property type="match status" value="1"/>
</dbReference>
<name>A0A3A4QY75_9BACT</name>
<dbReference type="InterPro" id="IPR005672">
    <property type="entry name" value="Phosphate_PstA"/>
</dbReference>
<dbReference type="GO" id="GO:0005315">
    <property type="term" value="F:phosphate transmembrane transporter activity"/>
    <property type="evidence" value="ECO:0007669"/>
    <property type="project" value="InterPro"/>
</dbReference>
<dbReference type="InterPro" id="IPR051408">
    <property type="entry name" value="Phosphate_transprt_permease"/>
</dbReference>
<dbReference type="PROSITE" id="PS51257">
    <property type="entry name" value="PROKAR_LIPOPROTEIN"/>
    <property type="match status" value="1"/>
</dbReference>
<feature type="transmembrane region" description="Helical" evidence="10">
    <location>
        <begin position="171"/>
        <end position="192"/>
    </location>
</feature>
<keyword evidence="9 10" id="KW-0472">Membrane</keyword>
<dbReference type="Proteomes" id="UP000266426">
    <property type="component" value="Unassembled WGS sequence"/>
</dbReference>
<organism evidence="12 13">
    <name type="scientific">Candidatus Auribacter fodinae</name>
    <dbReference type="NCBI Taxonomy" id="2093366"/>
    <lineage>
        <taxon>Bacteria</taxon>
        <taxon>Pseudomonadati</taxon>
        <taxon>Candidatus Auribacterota</taxon>
        <taxon>Candidatus Auribacteria</taxon>
        <taxon>Candidatus Auribacterales</taxon>
        <taxon>Candidatus Auribacteraceae</taxon>
        <taxon>Candidatus Auribacter</taxon>
    </lineage>
</organism>
<feature type="transmembrane region" description="Helical" evidence="10">
    <location>
        <begin position="136"/>
        <end position="159"/>
    </location>
</feature>
<dbReference type="AlphaFoldDB" id="A0A3A4QY75"/>
<dbReference type="Gene3D" id="1.10.3720.10">
    <property type="entry name" value="MetI-like"/>
    <property type="match status" value="1"/>
</dbReference>
<feature type="domain" description="ABC transmembrane type-1" evidence="11">
    <location>
        <begin position="69"/>
        <end position="272"/>
    </location>
</feature>
<evidence type="ECO:0000259" key="11">
    <source>
        <dbReference type="PROSITE" id="PS50928"/>
    </source>
</evidence>
<evidence type="ECO:0000256" key="8">
    <source>
        <dbReference type="ARBA" id="ARBA00022989"/>
    </source>
</evidence>
<dbReference type="PANTHER" id="PTHR42922:SF1">
    <property type="entry name" value="PHOSPHATE TRANSPORT SYSTEM PERMEASE PROTEIN PSTA"/>
    <property type="match status" value="1"/>
</dbReference>
<proteinExistence type="inferred from homology"/>
<gene>
    <name evidence="12" type="primary">pstA</name>
    <name evidence="12" type="ORF">C4541_10460</name>
</gene>
<dbReference type="NCBIfam" id="TIGR00974">
    <property type="entry name" value="3a0107s02c"/>
    <property type="match status" value="1"/>
</dbReference>
<evidence type="ECO:0000256" key="10">
    <source>
        <dbReference type="RuleBase" id="RU363043"/>
    </source>
</evidence>
<protein>
    <recommendedName>
        <fullName evidence="3 10">Phosphate transport system permease protein PstA</fullName>
    </recommendedName>
</protein>
<dbReference type="InterPro" id="IPR035906">
    <property type="entry name" value="MetI-like_sf"/>
</dbReference>
<reference evidence="12 13" key="1">
    <citation type="journal article" date="2017" name="ISME J.">
        <title>Energy and carbon metabolisms in a deep terrestrial subsurface fluid microbial community.</title>
        <authorList>
            <person name="Momper L."/>
            <person name="Jungbluth S.P."/>
            <person name="Lee M.D."/>
            <person name="Amend J.P."/>
        </authorList>
    </citation>
    <scope>NUCLEOTIDE SEQUENCE [LARGE SCALE GENOMIC DNA]</scope>
    <source>
        <strain evidence="12">SURF_26</strain>
    </source>
</reference>
<dbReference type="InterPro" id="IPR000515">
    <property type="entry name" value="MetI-like"/>
</dbReference>
<evidence type="ECO:0000256" key="1">
    <source>
        <dbReference type="ARBA" id="ARBA00004651"/>
    </source>
</evidence>
<dbReference type="EMBL" id="QZJZ01000083">
    <property type="protein sequence ID" value="RJP57273.1"/>
    <property type="molecule type" value="Genomic_DNA"/>
</dbReference>
<comment type="similarity">
    <text evidence="2 10">Belongs to the binding-protein-dependent transport system permease family. CysTW subfamily.</text>
</comment>
<accession>A0A3A4QY75</accession>
<dbReference type="GO" id="GO:0035435">
    <property type="term" value="P:phosphate ion transmembrane transport"/>
    <property type="evidence" value="ECO:0007669"/>
    <property type="project" value="InterPro"/>
</dbReference>
<keyword evidence="6" id="KW-0592">Phosphate transport</keyword>
<feature type="transmembrane region" description="Helical" evidence="10">
    <location>
        <begin position="12"/>
        <end position="38"/>
    </location>
</feature>
<feature type="transmembrane region" description="Helical" evidence="10">
    <location>
        <begin position="106"/>
        <end position="130"/>
    </location>
</feature>
<keyword evidence="7 10" id="KW-0812">Transmembrane</keyword>
<evidence type="ECO:0000256" key="4">
    <source>
        <dbReference type="ARBA" id="ARBA00022448"/>
    </source>
</evidence>
<evidence type="ECO:0000256" key="5">
    <source>
        <dbReference type="ARBA" id="ARBA00022475"/>
    </source>
</evidence>
<comment type="caution">
    <text evidence="12">The sequence shown here is derived from an EMBL/GenBank/DDBJ whole genome shotgun (WGS) entry which is preliminary data.</text>
</comment>
<feature type="transmembrane region" description="Helical" evidence="10">
    <location>
        <begin position="253"/>
        <end position="276"/>
    </location>
</feature>
<evidence type="ECO:0000256" key="9">
    <source>
        <dbReference type="ARBA" id="ARBA00023136"/>
    </source>
</evidence>
<evidence type="ECO:0000256" key="2">
    <source>
        <dbReference type="ARBA" id="ARBA00007069"/>
    </source>
</evidence>
<dbReference type="PROSITE" id="PS50928">
    <property type="entry name" value="ABC_TM1"/>
    <property type="match status" value="1"/>
</dbReference>
<keyword evidence="5 10" id="KW-1003">Cell membrane</keyword>
<evidence type="ECO:0000256" key="3">
    <source>
        <dbReference type="ARBA" id="ARBA00016864"/>
    </source>
</evidence>
<evidence type="ECO:0000313" key="12">
    <source>
        <dbReference type="EMBL" id="RJP57273.1"/>
    </source>
</evidence>
<evidence type="ECO:0000313" key="13">
    <source>
        <dbReference type="Proteomes" id="UP000266426"/>
    </source>
</evidence>
<comment type="subcellular location">
    <subcellularLocation>
        <location evidence="1 10">Cell membrane</location>
        <topology evidence="1 10">Multi-pass membrane protein</topology>
    </subcellularLocation>
</comment>
<evidence type="ECO:0000256" key="7">
    <source>
        <dbReference type="ARBA" id="ARBA00022692"/>
    </source>
</evidence>
<evidence type="ECO:0000256" key="6">
    <source>
        <dbReference type="ARBA" id="ARBA00022592"/>
    </source>
</evidence>
<dbReference type="CDD" id="cd06261">
    <property type="entry name" value="TM_PBP2"/>
    <property type="match status" value="1"/>
</dbReference>
<dbReference type="Pfam" id="PF00528">
    <property type="entry name" value="BPD_transp_1"/>
    <property type="match status" value="1"/>
</dbReference>
<dbReference type="GO" id="GO:0005886">
    <property type="term" value="C:plasma membrane"/>
    <property type="evidence" value="ECO:0007669"/>
    <property type="project" value="UniProtKB-SubCell"/>
</dbReference>
<dbReference type="SUPFAM" id="SSF161098">
    <property type="entry name" value="MetI-like"/>
    <property type="match status" value="1"/>
</dbReference>
<sequence>MKAKSLYQRRLVNFIMLSITAGCALFSFLVLVMLIIALCKNGYPALTKTFFTALPAPPGVDEGGVSNALQGSIKMILFSALIGVPTGILAGLYIGELARNTRKADFVLNACGILSGTPTIVTGLFVYTLIVIPSGHFSGFAGITALTLIIIPVTARITAEILVQSSTAMREAAFALGASQWNVTFFVLLRAVRSGLASAILLTIARISGETAPLLFTALNNNYEADSLSQPTASITVTIFQYALSPFAERNDIAWGAALLLTLFILAVTLIARYTGKPQYLSRPLR</sequence>